<evidence type="ECO:0000256" key="26">
    <source>
        <dbReference type="SAM" id="Phobius"/>
    </source>
</evidence>
<feature type="transmembrane region" description="Helical" evidence="26">
    <location>
        <begin position="460"/>
        <end position="482"/>
    </location>
</feature>
<reference evidence="27" key="1">
    <citation type="journal article" date="2020" name="Fungal Divers.">
        <title>Resolving the Mortierellaceae phylogeny through synthesis of multi-gene phylogenetics and phylogenomics.</title>
        <authorList>
            <person name="Vandepol N."/>
            <person name="Liber J."/>
            <person name="Desiro A."/>
            <person name="Na H."/>
            <person name="Kennedy M."/>
            <person name="Barry K."/>
            <person name="Grigoriev I.V."/>
            <person name="Miller A.N."/>
            <person name="O'Donnell K."/>
            <person name="Stajich J.E."/>
            <person name="Bonito G."/>
        </authorList>
    </citation>
    <scope>NUCLEOTIDE SEQUENCE</scope>
    <source>
        <strain evidence="27">KOD948</strain>
    </source>
</reference>
<feature type="region of interest" description="Disordered" evidence="25">
    <location>
        <begin position="796"/>
        <end position="842"/>
    </location>
</feature>
<evidence type="ECO:0000256" key="22">
    <source>
        <dbReference type="ARBA" id="ARBA00045018"/>
    </source>
</evidence>
<dbReference type="InterPro" id="IPR011701">
    <property type="entry name" value="MFS"/>
</dbReference>
<keyword evidence="4 26" id="KW-0812">Transmembrane</keyword>
<protein>
    <recommendedName>
        <fullName evidence="21">Lysosomal dipeptide transporter MFSD1</fullName>
    </recommendedName>
    <alternativeName>
        <fullName evidence="22">Major facilitator superfamily domain-containing protein 1</fullName>
    </alternativeName>
</protein>
<evidence type="ECO:0000313" key="27">
    <source>
        <dbReference type="EMBL" id="KAG0250307.1"/>
    </source>
</evidence>
<feature type="compositionally biased region" description="Polar residues" evidence="25">
    <location>
        <begin position="633"/>
        <end position="646"/>
    </location>
</feature>
<evidence type="ECO:0000256" key="18">
    <source>
        <dbReference type="ARBA" id="ARBA00044912"/>
    </source>
</evidence>
<comment type="catalytic activity">
    <reaction evidence="8">
        <text>L-lysyl-L-alanine(out) = L-lysyl-L-alanine(in)</text>
        <dbReference type="Rhea" id="RHEA:79399"/>
        <dbReference type="ChEBI" id="CHEBI:229954"/>
    </reaction>
</comment>
<feature type="transmembrane region" description="Helical" evidence="26">
    <location>
        <begin position="231"/>
        <end position="255"/>
    </location>
</feature>
<gene>
    <name evidence="27" type="ORF">BG011_008499</name>
</gene>
<evidence type="ECO:0000256" key="9">
    <source>
        <dbReference type="ARBA" id="ARBA00044878"/>
    </source>
</evidence>
<feature type="transmembrane region" description="Helical" evidence="26">
    <location>
        <begin position="435"/>
        <end position="454"/>
    </location>
</feature>
<evidence type="ECO:0000256" key="15">
    <source>
        <dbReference type="ARBA" id="ARBA00044899"/>
    </source>
</evidence>
<comment type="catalytic activity">
    <reaction evidence="10">
        <text>L-alpha-aminoacyl-L-arginine(out) = L-alpha-aminoacyl-L-arginine(in)</text>
        <dbReference type="Rhea" id="RHEA:79367"/>
        <dbReference type="ChEBI" id="CHEBI:229968"/>
    </reaction>
</comment>
<evidence type="ECO:0000256" key="17">
    <source>
        <dbReference type="ARBA" id="ARBA00044903"/>
    </source>
</evidence>
<dbReference type="PANTHER" id="PTHR23512:SF3">
    <property type="entry name" value="MAJOR FACILITATOR SUPERFAMILY DOMAIN-CONTAINING PROTEIN 1"/>
    <property type="match status" value="1"/>
</dbReference>
<evidence type="ECO:0000256" key="20">
    <source>
        <dbReference type="ARBA" id="ARBA00044924"/>
    </source>
</evidence>
<keyword evidence="3" id="KW-0813">Transport</keyword>
<comment type="catalytic activity">
    <reaction evidence="14">
        <text>L-aspartyl-L-lysine(out) = L-aspartyl-L-lysine(in)</text>
        <dbReference type="Rhea" id="RHEA:79411"/>
        <dbReference type="ChEBI" id="CHEBI:229953"/>
    </reaction>
</comment>
<keyword evidence="5 26" id="KW-1133">Transmembrane helix</keyword>
<feature type="transmembrane region" description="Helical" evidence="26">
    <location>
        <begin position="164"/>
        <end position="186"/>
    </location>
</feature>
<comment type="subunit">
    <text evidence="24">Homodimer. Interacts with lysosomal protein GLMP (via lumenal domain); the interaction starts while both proteins are still in the endoplasmic reticulum and is required for stabilization of MFSD1 in lysosomes but has no direct effect on its targeting to lysosomes or transporter activity.</text>
</comment>
<evidence type="ECO:0000256" key="14">
    <source>
        <dbReference type="ARBA" id="ARBA00044898"/>
    </source>
</evidence>
<evidence type="ECO:0000256" key="1">
    <source>
        <dbReference type="ARBA" id="ARBA00004155"/>
    </source>
</evidence>
<feature type="transmembrane region" description="Helical" evidence="26">
    <location>
        <begin position="494"/>
        <end position="516"/>
    </location>
</feature>
<keyword evidence="28" id="KW-1185">Reference proteome</keyword>
<keyword evidence="6 26" id="KW-0472">Membrane</keyword>
<evidence type="ECO:0000256" key="11">
    <source>
        <dbReference type="ARBA" id="ARBA00044884"/>
    </source>
</evidence>
<evidence type="ECO:0000256" key="8">
    <source>
        <dbReference type="ARBA" id="ARBA00044876"/>
    </source>
</evidence>
<evidence type="ECO:0000256" key="4">
    <source>
        <dbReference type="ARBA" id="ARBA00022692"/>
    </source>
</evidence>
<evidence type="ECO:0000256" key="7">
    <source>
        <dbReference type="ARBA" id="ARBA00023228"/>
    </source>
</evidence>
<dbReference type="InterPro" id="IPR052187">
    <property type="entry name" value="MFSD1"/>
</dbReference>
<evidence type="ECO:0000256" key="23">
    <source>
        <dbReference type="ARBA" id="ARBA00045709"/>
    </source>
</evidence>
<evidence type="ECO:0000256" key="13">
    <source>
        <dbReference type="ARBA" id="ARBA00044893"/>
    </source>
</evidence>
<dbReference type="AlphaFoldDB" id="A0A9P6PMX1"/>
<comment type="catalytic activity">
    <reaction evidence="12">
        <text>L-lysyl-L-alpha-amino acid(out) = L-lysyl-L-alpha-amino acid(in)</text>
        <dbReference type="Rhea" id="RHEA:79387"/>
        <dbReference type="ChEBI" id="CHEBI:229965"/>
    </reaction>
</comment>
<evidence type="ECO:0000313" key="28">
    <source>
        <dbReference type="Proteomes" id="UP000726737"/>
    </source>
</evidence>
<dbReference type="InterPro" id="IPR036259">
    <property type="entry name" value="MFS_trans_sf"/>
</dbReference>
<comment type="catalytic activity">
    <reaction evidence="9">
        <text>L-histidyl-glycine(out) = L-histidyl-glycine(in)</text>
        <dbReference type="Rhea" id="RHEA:79395"/>
        <dbReference type="ChEBI" id="CHEBI:229957"/>
    </reaction>
</comment>
<evidence type="ECO:0000256" key="10">
    <source>
        <dbReference type="ARBA" id="ARBA00044881"/>
    </source>
</evidence>
<comment type="catalytic activity">
    <reaction evidence="19">
        <text>L-alanyl-L-lysine(out) = L-alanyl-L-lysine(in)</text>
        <dbReference type="Rhea" id="RHEA:79415"/>
        <dbReference type="ChEBI" id="CHEBI:192470"/>
    </reaction>
</comment>
<comment type="catalytic activity">
    <reaction evidence="17">
        <text>L-arginyl-glycine(out) = L-arginyl-glycine(in)</text>
        <dbReference type="Rhea" id="RHEA:79391"/>
        <dbReference type="ChEBI" id="CHEBI:229955"/>
    </reaction>
</comment>
<dbReference type="Gene3D" id="1.20.1250.20">
    <property type="entry name" value="MFS general substrate transporter like domains"/>
    <property type="match status" value="2"/>
</dbReference>
<feature type="transmembrane region" description="Helical" evidence="26">
    <location>
        <begin position="367"/>
        <end position="386"/>
    </location>
</feature>
<dbReference type="GO" id="GO:0022857">
    <property type="term" value="F:transmembrane transporter activity"/>
    <property type="evidence" value="ECO:0007669"/>
    <property type="project" value="InterPro"/>
</dbReference>
<evidence type="ECO:0000256" key="25">
    <source>
        <dbReference type="SAM" id="MobiDB-lite"/>
    </source>
</evidence>
<feature type="transmembrane region" description="Helical" evidence="26">
    <location>
        <begin position="105"/>
        <end position="128"/>
    </location>
</feature>
<dbReference type="PANTHER" id="PTHR23512">
    <property type="entry name" value="MAJOR FACILITATOR SUPERFAMILY DOMAIN-CONTAINING PROTEIN 1"/>
    <property type="match status" value="1"/>
</dbReference>
<dbReference type="EMBL" id="JAAAJA010000702">
    <property type="protein sequence ID" value="KAG0250307.1"/>
    <property type="molecule type" value="Genomic_DNA"/>
</dbReference>
<comment type="catalytic activity">
    <reaction evidence="20">
        <text>L-lysyl-glycine(out) = L-lysyl-glycine(in)</text>
        <dbReference type="Rhea" id="RHEA:79407"/>
        <dbReference type="ChEBI" id="CHEBI:191202"/>
    </reaction>
</comment>
<feature type="compositionally biased region" description="Acidic residues" evidence="25">
    <location>
        <begin position="805"/>
        <end position="820"/>
    </location>
</feature>
<comment type="catalytic activity">
    <reaction evidence="15">
        <text>L-arginyl-L-alpha-amino acid(out) = L-arginyl-L-alpha-amino acid(in)</text>
        <dbReference type="Rhea" id="RHEA:79371"/>
        <dbReference type="ChEBI" id="CHEBI:84315"/>
    </reaction>
</comment>
<feature type="transmembrane region" description="Helical" evidence="26">
    <location>
        <begin position="522"/>
        <end position="544"/>
    </location>
</feature>
<dbReference type="Proteomes" id="UP000726737">
    <property type="component" value="Unassembled WGS sequence"/>
</dbReference>
<feature type="region of interest" description="Disordered" evidence="25">
    <location>
        <begin position="627"/>
        <end position="686"/>
    </location>
</feature>
<comment type="catalytic activity">
    <reaction evidence="13">
        <text>L-alpha-aminoacyl-L-lysine(out) = L-alpha-aminoacyl-L-lysine(in)</text>
        <dbReference type="Rhea" id="RHEA:79383"/>
        <dbReference type="ChEBI" id="CHEBI:229966"/>
    </reaction>
</comment>
<evidence type="ECO:0000256" key="5">
    <source>
        <dbReference type="ARBA" id="ARBA00022989"/>
    </source>
</evidence>
<comment type="subcellular location">
    <subcellularLocation>
        <location evidence="1">Lysosome membrane</location>
        <topology evidence="1">Multi-pass membrane protein</topology>
    </subcellularLocation>
</comment>
<proteinExistence type="inferred from homology"/>
<evidence type="ECO:0000256" key="16">
    <source>
        <dbReference type="ARBA" id="ARBA00044900"/>
    </source>
</evidence>
<feature type="transmembrane region" description="Helical" evidence="26">
    <location>
        <begin position="406"/>
        <end position="428"/>
    </location>
</feature>
<comment type="catalytic activity">
    <reaction evidence="18">
        <text>L-histidyl-L-alpha-amino acid(out) = L-histidyl-L-alpha-amino acid(in)</text>
        <dbReference type="Rhea" id="RHEA:79379"/>
        <dbReference type="ChEBI" id="CHEBI:229964"/>
    </reaction>
</comment>
<evidence type="ECO:0000256" key="21">
    <source>
        <dbReference type="ARBA" id="ARBA00044985"/>
    </source>
</evidence>
<feature type="transmembrane region" description="Helical" evidence="26">
    <location>
        <begin position="68"/>
        <end position="85"/>
    </location>
</feature>
<feature type="region of interest" description="Disordered" evidence="25">
    <location>
        <begin position="600"/>
        <end position="619"/>
    </location>
</feature>
<comment type="catalytic activity">
    <reaction evidence="11">
        <text>L-alpha-aminoacyl-L-histidine(out) = L-alpha-aminoacyl-L-histidine(in)</text>
        <dbReference type="Rhea" id="RHEA:79375"/>
        <dbReference type="ChEBI" id="CHEBI:229967"/>
    </reaction>
</comment>
<feature type="transmembrane region" description="Helical" evidence="26">
    <location>
        <begin position="198"/>
        <end position="219"/>
    </location>
</feature>
<comment type="function">
    <text evidence="23">Lysosomal dipeptide uniporter that selectively exports lysine, arginine or histidine-containing dipeptides with a net positive charge from the lysosome lumen into the cytosol. Could play a role in a specific type of protein O-glycosylation indirectly regulating macrophages migration and tissue invasion. Also essential for liver homeostasis.</text>
</comment>
<dbReference type="SUPFAM" id="SSF103473">
    <property type="entry name" value="MFS general substrate transporter"/>
    <property type="match status" value="1"/>
</dbReference>
<evidence type="ECO:0000256" key="2">
    <source>
        <dbReference type="ARBA" id="ARBA00008335"/>
    </source>
</evidence>
<comment type="caution">
    <text evidence="27">The sequence shown here is derived from an EMBL/GenBank/DDBJ whole genome shotgun (WGS) entry which is preliminary data.</text>
</comment>
<keyword evidence="7" id="KW-0458">Lysosome</keyword>
<evidence type="ECO:0000256" key="12">
    <source>
        <dbReference type="ARBA" id="ARBA00044891"/>
    </source>
</evidence>
<organism evidence="27 28">
    <name type="scientific">Mortierella polycephala</name>
    <dbReference type="NCBI Taxonomy" id="41804"/>
    <lineage>
        <taxon>Eukaryota</taxon>
        <taxon>Fungi</taxon>
        <taxon>Fungi incertae sedis</taxon>
        <taxon>Mucoromycota</taxon>
        <taxon>Mortierellomycotina</taxon>
        <taxon>Mortierellomycetes</taxon>
        <taxon>Mortierellales</taxon>
        <taxon>Mortierellaceae</taxon>
        <taxon>Mortierella</taxon>
    </lineage>
</organism>
<comment type="similarity">
    <text evidence="2">Belongs to the major facilitator superfamily.</text>
</comment>
<dbReference type="Pfam" id="PF07690">
    <property type="entry name" value="MFS_1"/>
    <property type="match status" value="1"/>
</dbReference>
<feature type="transmembrane region" description="Helical" evidence="26">
    <location>
        <begin position="140"/>
        <end position="158"/>
    </location>
</feature>
<accession>A0A9P6PMX1</accession>
<name>A0A9P6PMX1_9FUNG</name>
<evidence type="ECO:0000256" key="19">
    <source>
        <dbReference type="ARBA" id="ARBA00044919"/>
    </source>
</evidence>
<dbReference type="OrthoDB" id="424834at2759"/>
<evidence type="ECO:0000256" key="3">
    <source>
        <dbReference type="ARBA" id="ARBA00022448"/>
    </source>
</evidence>
<feature type="compositionally biased region" description="Basic and acidic residues" evidence="25">
    <location>
        <begin position="833"/>
        <end position="842"/>
    </location>
</feature>
<comment type="catalytic activity">
    <reaction evidence="16">
        <text>L-lysyl-L-lysine(out) = L-lysyl-L-lysine(in)</text>
        <dbReference type="Rhea" id="RHEA:79403"/>
        <dbReference type="ChEBI" id="CHEBI:229956"/>
    </reaction>
</comment>
<evidence type="ECO:0000256" key="24">
    <source>
        <dbReference type="ARBA" id="ARBA00046376"/>
    </source>
</evidence>
<evidence type="ECO:0000256" key="6">
    <source>
        <dbReference type="ARBA" id="ARBA00023136"/>
    </source>
</evidence>
<sequence>MAHKKVRSLDSTLDDNDDAAESVSQLESFPPLFVARPNVMNSPSLRFVEPMDAADSMHSDKGQVHRRWYILALSCMLLFGNYFAYDNPAALNTQLQKYLEMPYNDYQYLLSTLYSVYSLPNTVLPFLFGSLVDRLGPRKVLLVLSGCACLGQTIFSIGVQSRQIWMMLVGRAIFGIGGESCGVAQASITTMHFRGHELAFALGLNLCIARFGSVINTLVTPWAEQQWDVPTAIWIGTLSCVISFLAAVLLVIMISQPSSVALTSMATSKQYSESTPLLQSDYGTFTGTHVTASMDEDDITSSPAIIRHLLRREVSVSDSIHSARFTPGHVKAGSRPTLHIVTDQSPYKKHGDSWWARWRDDLRVFPLSFWLICVLIVLLYGTVVPFNNIASDFLQSKWYPGNPRKAAAMMGIPDTLGAVLVPGFGLLVDRYGRRASTLIWSALIMMIVHMTLGFTSLNPIFAFTLLGIAYSMYGVALWPSIACVVTSELHLGKAYGISSSFLNISLTVVPPIVATIRVAGESFIPVEMFFVFMGLCGIAVGFMLKGIDRRDGGTLEEPEISVDVPVIVPQTSFSAVASSTASPVVSQSRARFAKRQRPQLDIFQSPGLRPQRSVSESGQGILKRWQDEEQGGDTESGTLGSNQGGSHDTIATHEGSGGYSPTAGIVQDHHGDMSMPPLADRPSRRRKWYSRPLLQRTLTRMESPLLQQYANSPLCGSFSSPSISTTMEEFPWNMEEGAMPVVEGYSVSQHPILYNPLRGSSGSFRISRNARPVTFGDGEEGLLYINDQIVDLGDGDEHNSLMRDSEEDDYNIGDENDDRTEDATLTNSNNGDVEDRRQEIDP</sequence>